<evidence type="ECO:0000313" key="1">
    <source>
        <dbReference type="Ensembl" id="ENSGACP00000009053.1"/>
    </source>
</evidence>
<organism evidence="1">
    <name type="scientific">Gasterosteus aculeatus</name>
    <name type="common">Three-spined stickleback</name>
    <dbReference type="NCBI Taxonomy" id="69293"/>
    <lineage>
        <taxon>Eukaryota</taxon>
        <taxon>Metazoa</taxon>
        <taxon>Chordata</taxon>
        <taxon>Craniata</taxon>
        <taxon>Vertebrata</taxon>
        <taxon>Euteleostomi</taxon>
        <taxon>Actinopterygii</taxon>
        <taxon>Neopterygii</taxon>
        <taxon>Teleostei</taxon>
        <taxon>Neoteleostei</taxon>
        <taxon>Acanthomorphata</taxon>
        <taxon>Eupercaria</taxon>
        <taxon>Perciformes</taxon>
        <taxon>Cottioidei</taxon>
        <taxon>Gasterosteales</taxon>
        <taxon>Gasterosteidae</taxon>
        <taxon>Gasterosteus</taxon>
    </lineage>
</organism>
<dbReference type="Bgee" id="ENSGACG00000006818">
    <property type="expression patterns" value="Expressed in mesonephros and 13 other cell types or tissues"/>
</dbReference>
<reference evidence="1" key="2">
    <citation type="submission" date="2024-04" db="UniProtKB">
        <authorList>
            <consortium name="Ensembl"/>
        </authorList>
    </citation>
    <scope>IDENTIFICATION</scope>
</reference>
<name>G3NUN4_GASAC</name>
<reference evidence="1" key="1">
    <citation type="submission" date="2006-01" db="EMBL/GenBank/DDBJ databases">
        <authorList>
            <person name="Lindblad-Toh K."/>
            <person name="Mauceli E."/>
            <person name="Grabherr M."/>
            <person name="Chang J.L."/>
            <person name="Lander E.S."/>
        </authorList>
    </citation>
    <scope>NUCLEOTIDE SEQUENCE [LARGE SCALE GENOMIC DNA]</scope>
</reference>
<proteinExistence type="predicted"/>
<dbReference type="AlphaFoldDB" id="G3NUN4"/>
<sequence length="61" mass="7339">MVTPSHQHLWRFSQRSLTTYHANVFHWQIPNECLWRICSVSTAHITYHRCNSVFVFNILHS</sequence>
<accession>G3NUN4</accession>
<protein>
    <submittedName>
        <fullName evidence="1">Ribosomal protein S25</fullName>
    </submittedName>
</protein>
<dbReference type="Ensembl" id="ENSGACT00000009073.1">
    <property type="protein sequence ID" value="ENSGACP00000009053.1"/>
    <property type="gene ID" value="ENSGACG00000006818.1"/>
</dbReference>